<reference evidence="2" key="1">
    <citation type="journal article" date="2005" name="Nature">
        <title>The map-based sequence of the rice genome.</title>
        <authorList>
            <consortium name="International rice genome sequencing project (IRGSP)"/>
            <person name="Matsumoto T."/>
            <person name="Wu J."/>
            <person name="Kanamori H."/>
            <person name="Katayose Y."/>
            <person name="Fujisawa M."/>
            <person name="Namiki N."/>
            <person name="Mizuno H."/>
            <person name="Yamamoto K."/>
            <person name="Antonio B.A."/>
            <person name="Baba T."/>
            <person name="Sakata K."/>
            <person name="Nagamura Y."/>
            <person name="Aoki H."/>
            <person name="Arikawa K."/>
            <person name="Arita K."/>
            <person name="Bito T."/>
            <person name="Chiden Y."/>
            <person name="Fujitsuka N."/>
            <person name="Fukunaka R."/>
            <person name="Hamada M."/>
            <person name="Harada C."/>
            <person name="Hayashi A."/>
            <person name="Hijishita S."/>
            <person name="Honda M."/>
            <person name="Hosokawa S."/>
            <person name="Ichikawa Y."/>
            <person name="Idonuma A."/>
            <person name="Iijima M."/>
            <person name="Ikeda M."/>
            <person name="Ikeno M."/>
            <person name="Ito K."/>
            <person name="Ito S."/>
            <person name="Ito T."/>
            <person name="Ito Y."/>
            <person name="Ito Y."/>
            <person name="Iwabuchi A."/>
            <person name="Kamiya K."/>
            <person name="Karasawa W."/>
            <person name="Kurita K."/>
            <person name="Katagiri S."/>
            <person name="Kikuta A."/>
            <person name="Kobayashi H."/>
            <person name="Kobayashi N."/>
            <person name="Machita K."/>
            <person name="Maehara T."/>
            <person name="Masukawa M."/>
            <person name="Mizubayashi T."/>
            <person name="Mukai Y."/>
            <person name="Nagasaki H."/>
            <person name="Nagata Y."/>
            <person name="Naito S."/>
            <person name="Nakashima M."/>
            <person name="Nakama Y."/>
            <person name="Nakamichi Y."/>
            <person name="Nakamura M."/>
            <person name="Meguro A."/>
            <person name="Negishi M."/>
            <person name="Ohta I."/>
            <person name="Ohta T."/>
            <person name="Okamoto M."/>
            <person name="Ono N."/>
            <person name="Saji S."/>
            <person name="Sakaguchi M."/>
            <person name="Sakai K."/>
            <person name="Shibata M."/>
            <person name="Shimokawa T."/>
            <person name="Song J."/>
            <person name="Takazaki Y."/>
            <person name="Terasawa K."/>
            <person name="Tsugane M."/>
            <person name="Tsuji K."/>
            <person name="Ueda S."/>
            <person name="Waki K."/>
            <person name="Yamagata H."/>
            <person name="Yamamoto M."/>
            <person name="Yamamoto S."/>
            <person name="Yamane H."/>
            <person name="Yoshiki S."/>
            <person name="Yoshihara R."/>
            <person name="Yukawa K."/>
            <person name="Zhong H."/>
            <person name="Yano M."/>
            <person name="Yuan Q."/>
            <person name="Ouyang S."/>
            <person name="Liu J."/>
            <person name="Jones K.M."/>
            <person name="Gansberger K."/>
            <person name="Moffat K."/>
            <person name="Hill J."/>
            <person name="Bera J."/>
            <person name="Fadrosh D."/>
            <person name="Jin S."/>
            <person name="Johri S."/>
            <person name="Kim M."/>
            <person name="Overton L."/>
            <person name="Reardon M."/>
            <person name="Tsitrin T."/>
            <person name="Vuong H."/>
            <person name="Weaver B."/>
            <person name="Ciecko A."/>
            <person name="Tallon L."/>
            <person name="Jackson J."/>
            <person name="Pai G."/>
            <person name="Aken S.V."/>
            <person name="Utterback T."/>
            <person name="Reidmuller S."/>
            <person name="Feldblyum T."/>
            <person name="Hsiao J."/>
            <person name="Zismann V."/>
            <person name="Iobst S."/>
            <person name="de Vazeille A.R."/>
            <person name="Buell C.R."/>
            <person name="Ying K."/>
            <person name="Li Y."/>
            <person name="Lu T."/>
            <person name="Huang Y."/>
            <person name="Zhao Q."/>
            <person name="Feng Q."/>
            <person name="Zhang L."/>
            <person name="Zhu J."/>
            <person name="Weng Q."/>
            <person name="Mu J."/>
            <person name="Lu Y."/>
            <person name="Fan D."/>
            <person name="Liu Y."/>
            <person name="Guan J."/>
            <person name="Zhang Y."/>
            <person name="Yu S."/>
            <person name="Liu X."/>
            <person name="Zhang Y."/>
            <person name="Hong G."/>
            <person name="Han B."/>
            <person name="Choisne N."/>
            <person name="Demange N."/>
            <person name="Orjeda G."/>
            <person name="Samain S."/>
            <person name="Cattolico L."/>
            <person name="Pelletier E."/>
            <person name="Couloux A."/>
            <person name="Segurens B."/>
            <person name="Wincker P."/>
            <person name="D'Hont A."/>
            <person name="Scarpelli C."/>
            <person name="Weissenbach J."/>
            <person name="Salanoubat M."/>
            <person name="Quetier F."/>
            <person name="Yu Y."/>
            <person name="Kim H.R."/>
            <person name="Rambo T."/>
            <person name="Currie J."/>
            <person name="Collura K."/>
            <person name="Luo M."/>
            <person name="Yang T."/>
            <person name="Ammiraju J.S.S."/>
            <person name="Engler F."/>
            <person name="Soderlund C."/>
            <person name="Wing R.A."/>
            <person name="Palmer L.E."/>
            <person name="de la Bastide M."/>
            <person name="Spiegel L."/>
            <person name="Nascimento L."/>
            <person name="Zutavern T."/>
            <person name="O'Shaughnessy A."/>
            <person name="Dike S."/>
            <person name="Dedhia N."/>
            <person name="Preston R."/>
            <person name="Balija V."/>
            <person name="McCombie W.R."/>
            <person name="Chow T."/>
            <person name="Chen H."/>
            <person name="Chung M."/>
            <person name="Chen C."/>
            <person name="Shaw J."/>
            <person name="Wu H."/>
            <person name="Hsiao K."/>
            <person name="Chao Y."/>
            <person name="Chu M."/>
            <person name="Cheng C."/>
            <person name="Hour A."/>
            <person name="Lee P."/>
            <person name="Lin S."/>
            <person name="Lin Y."/>
            <person name="Liou J."/>
            <person name="Liu S."/>
            <person name="Hsing Y."/>
            <person name="Raghuvanshi S."/>
            <person name="Mohanty A."/>
            <person name="Bharti A.K."/>
            <person name="Gaur A."/>
            <person name="Gupta V."/>
            <person name="Kumar D."/>
            <person name="Ravi V."/>
            <person name="Vij S."/>
            <person name="Kapur A."/>
            <person name="Khurana P."/>
            <person name="Khurana P."/>
            <person name="Khurana J.P."/>
            <person name="Tyagi A.K."/>
            <person name="Gaikwad K."/>
            <person name="Singh A."/>
            <person name="Dalal V."/>
            <person name="Srivastava S."/>
            <person name="Dixit A."/>
            <person name="Pal A.K."/>
            <person name="Ghazi I.A."/>
            <person name="Yadav M."/>
            <person name="Pandit A."/>
            <person name="Bhargava A."/>
            <person name="Sureshbabu K."/>
            <person name="Batra K."/>
            <person name="Sharma T.R."/>
            <person name="Mohapatra T."/>
            <person name="Singh N.K."/>
            <person name="Messing J."/>
            <person name="Nelson A.B."/>
            <person name="Fuks G."/>
            <person name="Kavchok S."/>
            <person name="Keizer G."/>
            <person name="Linton E."/>
            <person name="Llaca V."/>
            <person name="Song R."/>
            <person name="Tanyolac B."/>
            <person name="Young S."/>
            <person name="Ho-Il K."/>
            <person name="Hahn J.H."/>
            <person name="Sangsakoo G."/>
            <person name="Vanavichit A."/>
            <person name="de Mattos Luiz.A.T."/>
            <person name="Zimmer P.D."/>
            <person name="Malone G."/>
            <person name="Dellagostin O."/>
            <person name="de Oliveira A.C."/>
            <person name="Bevan M."/>
            <person name="Bancroft I."/>
            <person name="Minx P."/>
            <person name="Cordum H."/>
            <person name="Wilson R."/>
            <person name="Cheng Z."/>
            <person name="Jin W."/>
            <person name="Jiang J."/>
            <person name="Leong S.A."/>
            <person name="Iwama H."/>
            <person name="Gojobori T."/>
            <person name="Itoh T."/>
            <person name="Niimura Y."/>
            <person name="Fujii Y."/>
            <person name="Habara T."/>
            <person name="Sakai H."/>
            <person name="Sato Y."/>
            <person name="Wilson G."/>
            <person name="Kumar K."/>
            <person name="McCouch S."/>
            <person name="Juretic N."/>
            <person name="Hoen D."/>
            <person name="Wright S."/>
            <person name="Bruskiewich R."/>
            <person name="Bureau T."/>
            <person name="Miyao A."/>
            <person name="Hirochika H."/>
            <person name="Nishikawa T."/>
            <person name="Kadowaki K."/>
            <person name="Sugiura M."/>
            <person name="Burr B."/>
            <person name="Sasaki T."/>
        </authorList>
    </citation>
    <scope>NUCLEOTIDE SEQUENCE [LARGE SCALE GENOMIC DNA]</scope>
    <source>
        <strain evidence="2">cv. Nipponbare</strain>
    </source>
</reference>
<dbReference type="Gramene" id="Os05t0116750-00">
    <property type="protein sequence ID" value="Os05t0116750-00"/>
    <property type="gene ID" value="Os05g0116750"/>
</dbReference>
<dbReference type="Proteomes" id="UP000059680">
    <property type="component" value="Chromosome 5"/>
</dbReference>
<protein>
    <submittedName>
        <fullName evidence="1">Os05g0116750 protein</fullName>
    </submittedName>
</protein>
<dbReference type="AlphaFoldDB" id="A0A0P0WHI6"/>
<dbReference type="PaxDb" id="39947-A0A0P0WHI6"/>
<sequence length="87" mass="9299">MSLWHRSRAFLGRGTVSSPMSLATIPGEQCVNSTCSGLSFADGVFAGTRFLFAVACTFVESFFPLCDSSGSIVFLALLDPRLNSKVN</sequence>
<dbReference type="InParanoid" id="A0A0P0WHI6"/>
<name>A0A0P0WHI6_ORYSJ</name>
<keyword evidence="2" id="KW-1185">Reference proteome</keyword>
<reference evidence="1 2" key="3">
    <citation type="journal article" date="2013" name="Rice">
        <title>Improvement of the Oryza sativa Nipponbare reference genome using next generation sequence and optical map data.</title>
        <authorList>
            <person name="Kawahara Y."/>
            <person name="de la Bastide M."/>
            <person name="Hamilton J.P."/>
            <person name="Kanamori H."/>
            <person name="McCombie W.R."/>
            <person name="Ouyang S."/>
            <person name="Schwartz D.C."/>
            <person name="Tanaka T."/>
            <person name="Wu J."/>
            <person name="Zhou S."/>
            <person name="Childs K.L."/>
            <person name="Davidson R.M."/>
            <person name="Lin H."/>
            <person name="Quesada-Ocampo L."/>
            <person name="Vaillancourt B."/>
            <person name="Sakai H."/>
            <person name="Lee S.S."/>
            <person name="Kim J."/>
            <person name="Numa H."/>
            <person name="Itoh T."/>
            <person name="Buell C.R."/>
            <person name="Matsumoto T."/>
        </authorList>
    </citation>
    <scope>NUCLEOTIDE SEQUENCE [LARGE SCALE GENOMIC DNA]</scope>
    <source>
        <strain evidence="2">cv. Nipponbare</strain>
    </source>
</reference>
<accession>A0A0P0WHI6</accession>
<dbReference type="EMBL" id="AP014961">
    <property type="protein sequence ID" value="BAS91979.1"/>
    <property type="molecule type" value="Genomic_DNA"/>
</dbReference>
<gene>
    <name evidence="1" type="ordered locus">Os05g0116750</name>
    <name evidence="1" type="ORF">OSNPB_050116750</name>
</gene>
<evidence type="ECO:0000313" key="2">
    <source>
        <dbReference type="Proteomes" id="UP000059680"/>
    </source>
</evidence>
<reference evidence="1 2" key="2">
    <citation type="journal article" date="2013" name="Plant Cell Physiol.">
        <title>Rice Annotation Project Database (RAP-DB): an integrative and interactive database for rice genomics.</title>
        <authorList>
            <person name="Sakai H."/>
            <person name="Lee S.S."/>
            <person name="Tanaka T."/>
            <person name="Numa H."/>
            <person name="Kim J."/>
            <person name="Kawahara Y."/>
            <person name="Wakimoto H."/>
            <person name="Yang C.C."/>
            <person name="Iwamoto M."/>
            <person name="Abe T."/>
            <person name="Yamada Y."/>
            <person name="Muto A."/>
            <person name="Inokuchi H."/>
            <person name="Ikemura T."/>
            <person name="Matsumoto T."/>
            <person name="Sasaki T."/>
            <person name="Itoh T."/>
        </authorList>
    </citation>
    <scope>NUCLEOTIDE SEQUENCE [LARGE SCALE GENOMIC DNA]</scope>
    <source>
        <strain evidence="2">cv. Nipponbare</strain>
    </source>
</reference>
<proteinExistence type="predicted"/>
<evidence type="ECO:0000313" key="1">
    <source>
        <dbReference type="EMBL" id="BAS91979.1"/>
    </source>
</evidence>
<organism evidence="1 2">
    <name type="scientific">Oryza sativa subsp. japonica</name>
    <name type="common">Rice</name>
    <dbReference type="NCBI Taxonomy" id="39947"/>
    <lineage>
        <taxon>Eukaryota</taxon>
        <taxon>Viridiplantae</taxon>
        <taxon>Streptophyta</taxon>
        <taxon>Embryophyta</taxon>
        <taxon>Tracheophyta</taxon>
        <taxon>Spermatophyta</taxon>
        <taxon>Magnoliopsida</taxon>
        <taxon>Liliopsida</taxon>
        <taxon>Poales</taxon>
        <taxon>Poaceae</taxon>
        <taxon>BOP clade</taxon>
        <taxon>Oryzoideae</taxon>
        <taxon>Oryzeae</taxon>
        <taxon>Oryzinae</taxon>
        <taxon>Oryza</taxon>
        <taxon>Oryza sativa</taxon>
    </lineage>
</organism>